<dbReference type="InterPro" id="IPR023090">
    <property type="entry name" value="UPF0702_alpha/beta_dom_sf"/>
</dbReference>
<comment type="similarity">
    <text evidence="2">Belongs to the UPF0702 family.</text>
</comment>
<feature type="domain" description="YetF C-terminal" evidence="8">
    <location>
        <begin position="81"/>
        <end position="197"/>
    </location>
</feature>
<keyword evidence="4 7" id="KW-0812">Transmembrane</keyword>
<dbReference type="GO" id="GO:0005886">
    <property type="term" value="C:plasma membrane"/>
    <property type="evidence" value="ECO:0007669"/>
    <property type="project" value="UniProtKB-SubCell"/>
</dbReference>
<evidence type="ECO:0000259" key="8">
    <source>
        <dbReference type="Pfam" id="PF04239"/>
    </source>
</evidence>
<proteinExistence type="inferred from homology"/>
<dbReference type="Proteomes" id="UP000013638">
    <property type="component" value="Unassembled WGS sequence"/>
</dbReference>
<dbReference type="InterPro" id="IPR007353">
    <property type="entry name" value="DUF421"/>
</dbReference>
<dbReference type="EMBL" id="ASDZ01000050">
    <property type="protein sequence ID" value="EOK06773.1"/>
    <property type="molecule type" value="Genomic_DNA"/>
</dbReference>
<dbReference type="Pfam" id="PF04239">
    <property type="entry name" value="DUF421"/>
    <property type="match status" value="1"/>
</dbReference>
<dbReference type="Gene3D" id="3.30.240.20">
    <property type="entry name" value="bsu07140 like domains"/>
    <property type="match status" value="2"/>
</dbReference>
<evidence type="ECO:0000256" key="6">
    <source>
        <dbReference type="ARBA" id="ARBA00023136"/>
    </source>
</evidence>
<dbReference type="HOGENOM" id="CLU_077149_4_0_9"/>
<evidence type="ECO:0008006" key="12">
    <source>
        <dbReference type="Google" id="ProtNLM"/>
    </source>
</evidence>
<name>R3HMN2_ENTFL</name>
<keyword evidence="3" id="KW-1003">Cell membrane</keyword>
<dbReference type="InterPro" id="IPR048454">
    <property type="entry name" value="YetF_N"/>
</dbReference>
<evidence type="ECO:0000256" key="3">
    <source>
        <dbReference type="ARBA" id="ARBA00022475"/>
    </source>
</evidence>
<dbReference type="PANTHER" id="PTHR34582:SF6">
    <property type="entry name" value="UPF0702 TRANSMEMBRANE PROTEIN YCAP"/>
    <property type="match status" value="1"/>
</dbReference>
<comment type="subcellular location">
    <subcellularLocation>
        <location evidence="1">Cell membrane</location>
        <topology evidence="1">Multi-pass membrane protein</topology>
    </subcellularLocation>
</comment>
<evidence type="ECO:0000256" key="4">
    <source>
        <dbReference type="ARBA" id="ARBA00022692"/>
    </source>
</evidence>
<protein>
    <recommendedName>
        <fullName evidence="12">DUF421 domain-containing protein</fullName>
    </recommendedName>
</protein>
<feature type="domain" description="YetF-like N-terminal transmembrane" evidence="9">
    <location>
        <begin position="4"/>
        <end position="77"/>
    </location>
</feature>
<dbReference type="RefSeq" id="WP_010829274.1">
    <property type="nucleotide sequence ID" value="NZ_KB944850.1"/>
</dbReference>
<feature type="transmembrane region" description="Helical" evidence="7">
    <location>
        <begin position="6"/>
        <end position="25"/>
    </location>
</feature>
<sequence length="211" mass="23903">MEFLNIFLKLLIGYAAIVVYFHIVGRSAMAPATASDQVQNFFLGGMAGAVILNFSISPMYFLIILFIWFTIIAVVNRLKLRFSSVRSLVEGNSIELYADNKPNKQGFLKAKLSAGDFITLLRNQGVTSIDDLNNVRIEANGQLSISEKTESSFNKYLIVDGQINHTELSEVNKNEFWLRTIVTDKNIEIKDIFILEFNTNNEKVTIIRRPE</sequence>
<keyword evidence="5 7" id="KW-1133">Transmembrane helix</keyword>
<reference evidence="10 11" key="1">
    <citation type="submission" date="2013-02" db="EMBL/GenBank/DDBJ databases">
        <title>The Genome Sequence of Enterococcus faecalis ATCC_6055.</title>
        <authorList>
            <consortium name="The Broad Institute Genome Sequencing Platform"/>
            <consortium name="The Broad Institute Genome Sequencing Center for Infectious Disease"/>
            <person name="Earl A.M."/>
            <person name="Gilmore M.S."/>
            <person name="Lebreton F."/>
            <person name="Walker B."/>
            <person name="Young S.K."/>
            <person name="Zeng Q."/>
            <person name="Gargeya S."/>
            <person name="Fitzgerald M."/>
            <person name="Haas B."/>
            <person name="Abouelleil A."/>
            <person name="Alvarado L."/>
            <person name="Arachchi H.M."/>
            <person name="Berlin A.M."/>
            <person name="Chapman S.B."/>
            <person name="Dewar J."/>
            <person name="Goldberg J."/>
            <person name="Griggs A."/>
            <person name="Gujja S."/>
            <person name="Hansen M."/>
            <person name="Howarth C."/>
            <person name="Imamovic A."/>
            <person name="Larimer J."/>
            <person name="McCowan C."/>
            <person name="Murphy C."/>
            <person name="Neiman D."/>
            <person name="Pearson M."/>
            <person name="Priest M."/>
            <person name="Roberts A."/>
            <person name="Saif S."/>
            <person name="Shea T."/>
            <person name="Sisk P."/>
            <person name="Sykes S."/>
            <person name="Wortman J."/>
            <person name="Nusbaum C."/>
            <person name="Birren B."/>
        </authorList>
    </citation>
    <scope>NUCLEOTIDE SEQUENCE [LARGE SCALE GENOMIC DNA]</scope>
    <source>
        <strain evidence="10 11">ATCC 6055</strain>
    </source>
</reference>
<dbReference type="PANTHER" id="PTHR34582">
    <property type="entry name" value="UPF0702 TRANSMEMBRANE PROTEIN YCAP"/>
    <property type="match status" value="1"/>
</dbReference>
<organism evidence="10 11">
    <name type="scientific">Enterococcus faecalis ATCC 6055</name>
    <dbReference type="NCBI Taxonomy" id="1169311"/>
    <lineage>
        <taxon>Bacteria</taxon>
        <taxon>Bacillati</taxon>
        <taxon>Bacillota</taxon>
        <taxon>Bacilli</taxon>
        <taxon>Lactobacillales</taxon>
        <taxon>Enterococcaceae</taxon>
        <taxon>Enterococcus</taxon>
    </lineage>
</organism>
<evidence type="ECO:0000256" key="7">
    <source>
        <dbReference type="SAM" id="Phobius"/>
    </source>
</evidence>
<evidence type="ECO:0000256" key="1">
    <source>
        <dbReference type="ARBA" id="ARBA00004651"/>
    </source>
</evidence>
<evidence type="ECO:0000313" key="11">
    <source>
        <dbReference type="Proteomes" id="UP000013638"/>
    </source>
</evidence>
<evidence type="ECO:0000259" key="9">
    <source>
        <dbReference type="Pfam" id="PF20730"/>
    </source>
</evidence>
<dbReference type="PATRIC" id="fig|1169311.3.peg.3082"/>
<comment type="caution">
    <text evidence="10">The sequence shown here is derived from an EMBL/GenBank/DDBJ whole genome shotgun (WGS) entry which is preliminary data.</text>
</comment>
<feature type="transmembrane region" description="Helical" evidence="7">
    <location>
        <begin position="60"/>
        <end position="78"/>
    </location>
</feature>
<evidence type="ECO:0000256" key="5">
    <source>
        <dbReference type="ARBA" id="ARBA00022989"/>
    </source>
</evidence>
<accession>R3HMN2</accession>
<gene>
    <name evidence="10" type="ORF">WOU_03146</name>
</gene>
<dbReference type="AlphaFoldDB" id="R3HMN2"/>
<keyword evidence="6 7" id="KW-0472">Membrane</keyword>
<evidence type="ECO:0000256" key="2">
    <source>
        <dbReference type="ARBA" id="ARBA00006448"/>
    </source>
</evidence>
<evidence type="ECO:0000313" key="10">
    <source>
        <dbReference type="EMBL" id="EOK06773.1"/>
    </source>
</evidence>
<dbReference type="Pfam" id="PF20730">
    <property type="entry name" value="YetF_N"/>
    <property type="match status" value="1"/>
</dbReference>